<comment type="caution">
    <text evidence="2">The sequence shown here is derived from an EMBL/GenBank/DDBJ whole genome shotgun (WGS) entry which is preliminary data.</text>
</comment>
<feature type="compositionally biased region" description="Polar residues" evidence="1">
    <location>
        <begin position="303"/>
        <end position="314"/>
    </location>
</feature>
<reference evidence="2 3" key="1">
    <citation type="submission" date="2024-01" db="EMBL/GenBank/DDBJ databases">
        <title>Genome assemblies of Stephania.</title>
        <authorList>
            <person name="Yang L."/>
        </authorList>
    </citation>
    <scope>NUCLEOTIDE SEQUENCE [LARGE SCALE GENOMIC DNA]</scope>
    <source>
        <strain evidence="2">YNDBR</strain>
        <tissue evidence="2">Leaf</tissue>
    </source>
</reference>
<evidence type="ECO:0000313" key="3">
    <source>
        <dbReference type="Proteomes" id="UP001420932"/>
    </source>
</evidence>
<sequence length="314" mass="34933">MRVFLMEWSSACNWGHDLQSLEYLVGMRRGLPRASLISLIRDGLDPTGFYLLSSAFLCLTECRSAVEQGLVTDTWQSTLRISEWHSSSTHFCRTHLEKSKRESDRVGEKKKEIERKRKKERRERGEKGKERLRRWGARGGRTASQHREAADERRGTARSRTSRSSNGGALTKESGCGMVRTASRPREGSSRMARLRRWQRHSFGSRTRTSAHRRKDWRGNGRDRLRSQRCGSAAAAALTGGGWRDRSSGADPAGRAPTTPAAAAASGSTMRRASGEWRGFDGGAGNGVEQRRGGVLTGRSIPDETTTVDKASRL</sequence>
<feature type="compositionally biased region" description="Basic and acidic residues" evidence="1">
    <location>
        <begin position="95"/>
        <end position="115"/>
    </location>
</feature>
<dbReference type="EMBL" id="JBBNAF010000012">
    <property type="protein sequence ID" value="KAK9093028.1"/>
    <property type="molecule type" value="Genomic_DNA"/>
</dbReference>
<keyword evidence="3" id="KW-1185">Reference proteome</keyword>
<gene>
    <name evidence="2" type="ORF">Syun_027939</name>
</gene>
<evidence type="ECO:0000313" key="2">
    <source>
        <dbReference type="EMBL" id="KAK9093028.1"/>
    </source>
</evidence>
<proteinExistence type="predicted"/>
<feature type="compositionally biased region" description="Basic and acidic residues" evidence="1">
    <location>
        <begin position="145"/>
        <end position="155"/>
    </location>
</feature>
<feature type="compositionally biased region" description="Basic and acidic residues" evidence="1">
    <location>
        <begin position="217"/>
        <end position="226"/>
    </location>
</feature>
<evidence type="ECO:0000256" key="1">
    <source>
        <dbReference type="SAM" id="MobiDB-lite"/>
    </source>
</evidence>
<feature type="region of interest" description="Disordered" evidence="1">
    <location>
        <begin position="95"/>
        <end position="314"/>
    </location>
</feature>
<accession>A0AAP0HLH1</accession>
<protein>
    <submittedName>
        <fullName evidence="2">Uncharacterized protein</fullName>
    </submittedName>
</protein>
<name>A0AAP0HLH1_9MAGN</name>
<feature type="compositionally biased region" description="Low complexity" evidence="1">
    <location>
        <begin position="252"/>
        <end position="272"/>
    </location>
</feature>
<dbReference type="Proteomes" id="UP001420932">
    <property type="component" value="Unassembled WGS sequence"/>
</dbReference>
<dbReference type="AlphaFoldDB" id="A0AAP0HLH1"/>
<organism evidence="2 3">
    <name type="scientific">Stephania yunnanensis</name>
    <dbReference type="NCBI Taxonomy" id="152371"/>
    <lineage>
        <taxon>Eukaryota</taxon>
        <taxon>Viridiplantae</taxon>
        <taxon>Streptophyta</taxon>
        <taxon>Embryophyta</taxon>
        <taxon>Tracheophyta</taxon>
        <taxon>Spermatophyta</taxon>
        <taxon>Magnoliopsida</taxon>
        <taxon>Ranunculales</taxon>
        <taxon>Menispermaceae</taxon>
        <taxon>Menispermoideae</taxon>
        <taxon>Cissampelideae</taxon>
        <taxon>Stephania</taxon>
    </lineage>
</organism>